<dbReference type="RefSeq" id="WP_197168951.1">
    <property type="nucleotide sequence ID" value="NZ_SJPT01000001.1"/>
</dbReference>
<comment type="caution">
    <text evidence="2">The sequence shown here is derived from an EMBL/GenBank/DDBJ whole genome shotgun (WGS) entry which is preliminary data.</text>
</comment>
<dbReference type="Proteomes" id="UP000316304">
    <property type="component" value="Unassembled WGS sequence"/>
</dbReference>
<proteinExistence type="predicted"/>
<feature type="transmembrane region" description="Helical" evidence="1">
    <location>
        <begin position="7"/>
        <end position="29"/>
    </location>
</feature>
<gene>
    <name evidence="2" type="ORF">Pla52o_05220</name>
</gene>
<sequence length="217" mass="24900">MIHKLTNAFTAFCIGTLLTQTILLGYFLAQGSLNADTLTKVIALMNGIDISGNRLQQIMTQNEDREQPDFEEILQARKMESLEMDMRLRSQDQYRDELRKMELSLRDKTQRFDERREAFNVKLAEMEQGAKDKGLMEVQKTLQSLDAVQAKEQLLRIYDDERIDEVVNIVQAMPIDKRKDILAEFVQPSEADKLAEILRRIGEGYPSTSLINQAGGE</sequence>
<evidence type="ECO:0008006" key="4">
    <source>
        <dbReference type="Google" id="ProtNLM"/>
    </source>
</evidence>
<keyword evidence="1" id="KW-1133">Transmembrane helix</keyword>
<name>A0A5C6CVE0_9BACT</name>
<evidence type="ECO:0000313" key="2">
    <source>
        <dbReference type="EMBL" id="TWU26669.1"/>
    </source>
</evidence>
<organism evidence="2 3">
    <name type="scientific">Novipirellula galeiformis</name>
    <dbReference type="NCBI Taxonomy" id="2528004"/>
    <lineage>
        <taxon>Bacteria</taxon>
        <taxon>Pseudomonadati</taxon>
        <taxon>Planctomycetota</taxon>
        <taxon>Planctomycetia</taxon>
        <taxon>Pirellulales</taxon>
        <taxon>Pirellulaceae</taxon>
        <taxon>Novipirellula</taxon>
    </lineage>
</organism>
<accession>A0A5C6CVE0</accession>
<reference evidence="2 3" key="1">
    <citation type="submission" date="2019-02" db="EMBL/GenBank/DDBJ databases">
        <title>Deep-cultivation of Planctomycetes and their phenomic and genomic characterization uncovers novel biology.</title>
        <authorList>
            <person name="Wiegand S."/>
            <person name="Jogler M."/>
            <person name="Boedeker C."/>
            <person name="Pinto D."/>
            <person name="Vollmers J."/>
            <person name="Rivas-Marin E."/>
            <person name="Kohn T."/>
            <person name="Peeters S.H."/>
            <person name="Heuer A."/>
            <person name="Rast P."/>
            <person name="Oberbeckmann S."/>
            <person name="Bunk B."/>
            <person name="Jeske O."/>
            <person name="Meyerdierks A."/>
            <person name="Storesund J.E."/>
            <person name="Kallscheuer N."/>
            <person name="Luecker S."/>
            <person name="Lage O.M."/>
            <person name="Pohl T."/>
            <person name="Merkel B.J."/>
            <person name="Hornburger P."/>
            <person name="Mueller R.-W."/>
            <person name="Bruemmer F."/>
            <person name="Labrenz M."/>
            <person name="Spormann A.M."/>
            <person name="Op Den Camp H."/>
            <person name="Overmann J."/>
            <person name="Amann R."/>
            <person name="Jetten M.S.M."/>
            <person name="Mascher T."/>
            <person name="Medema M.H."/>
            <person name="Devos D.P."/>
            <person name="Kaster A.-K."/>
            <person name="Ovreas L."/>
            <person name="Rohde M."/>
            <person name="Galperin M.Y."/>
            <person name="Jogler C."/>
        </authorList>
    </citation>
    <scope>NUCLEOTIDE SEQUENCE [LARGE SCALE GENOMIC DNA]</scope>
    <source>
        <strain evidence="2 3">Pla52o</strain>
    </source>
</reference>
<dbReference type="AlphaFoldDB" id="A0A5C6CVE0"/>
<dbReference type="EMBL" id="SJPT01000001">
    <property type="protein sequence ID" value="TWU26669.1"/>
    <property type="molecule type" value="Genomic_DNA"/>
</dbReference>
<keyword evidence="1" id="KW-0472">Membrane</keyword>
<evidence type="ECO:0000256" key="1">
    <source>
        <dbReference type="SAM" id="Phobius"/>
    </source>
</evidence>
<keyword evidence="1" id="KW-0812">Transmembrane</keyword>
<keyword evidence="3" id="KW-1185">Reference proteome</keyword>
<evidence type="ECO:0000313" key="3">
    <source>
        <dbReference type="Proteomes" id="UP000316304"/>
    </source>
</evidence>
<protein>
    <recommendedName>
        <fullName evidence="4">MgtE intracellular N domain protein</fullName>
    </recommendedName>
</protein>